<keyword evidence="9" id="KW-1133">Transmembrane helix</keyword>
<dbReference type="InterPro" id="IPR018215">
    <property type="entry name" value="ClpP_Ser_AS"/>
</dbReference>
<reference evidence="10" key="2">
    <citation type="submission" date="2021-03" db="EMBL/GenBank/DDBJ databases">
        <title>Complete Chloroplast Genome of Geranium sibiricum.</title>
        <authorList>
            <person name="Xx X."/>
        </authorList>
    </citation>
    <scope>NUCLEOTIDE SEQUENCE</scope>
</reference>
<dbReference type="EMBL" id="MW266075">
    <property type="protein sequence ID" value="QQD90266.1"/>
    <property type="molecule type" value="Genomic_DNA"/>
</dbReference>
<proteinExistence type="inferred from homology"/>
<protein>
    <recommendedName>
        <fullName evidence="7">ATP-dependent Clp protease proteolytic subunit</fullName>
    </recommendedName>
</protein>
<feature type="active site" evidence="6">
    <location>
        <position position="213"/>
    </location>
</feature>
<evidence type="ECO:0000256" key="8">
    <source>
        <dbReference type="SAM" id="MobiDB-lite"/>
    </source>
</evidence>
<feature type="transmembrane region" description="Helical" evidence="9">
    <location>
        <begin position="175"/>
        <end position="194"/>
    </location>
</feature>
<keyword evidence="5" id="KW-0720">Serine protease</keyword>
<evidence type="ECO:0000256" key="1">
    <source>
        <dbReference type="ARBA" id="ARBA00007039"/>
    </source>
</evidence>
<evidence type="ECO:0000256" key="7">
    <source>
        <dbReference type="RuleBase" id="RU003567"/>
    </source>
</evidence>
<keyword evidence="2 10" id="KW-0934">Plastid</keyword>
<feature type="compositionally biased region" description="Acidic residues" evidence="8">
    <location>
        <begin position="28"/>
        <end position="63"/>
    </location>
</feature>
<feature type="compositionally biased region" description="Acidic residues" evidence="8">
    <location>
        <begin position="78"/>
        <end position="93"/>
    </location>
</feature>
<dbReference type="GO" id="GO:0009532">
    <property type="term" value="C:plastid stroma"/>
    <property type="evidence" value="ECO:0007669"/>
    <property type="project" value="UniProtKB-ARBA"/>
</dbReference>
<dbReference type="Pfam" id="PF00574">
    <property type="entry name" value="CLP_protease"/>
    <property type="match status" value="1"/>
</dbReference>
<keyword evidence="9" id="KW-0812">Transmembrane</keyword>
<reference evidence="10" key="1">
    <citation type="submission" date="2020-11" db="EMBL/GenBank/DDBJ databases">
        <authorList>
            <person name="Sun H."/>
            <person name="Xue X."/>
        </authorList>
    </citation>
    <scope>NUCLEOTIDE SEQUENCE</scope>
</reference>
<dbReference type="GeneID" id="65342416"/>
<dbReference type="GO" id="GO:0051117">
    <property type="term" value="F:ATPase binding"/>
    <property type="evidence" value="ECO:0007669"/>
    <property type="project" value="TreeGrafter"/>
</dbReference>
<dbReference type="InterPro" id="IPR029045">
    <property type="entry name" value="ClpP/crotonase-like_dom_sf"/>
</dbReference>
<name>A0A7T4XAN6_9ROSI</name>
<gene>
    <name evidence="10" type="primary">clpP</name>
</gene>
<keyword evidence="10" id="KW-0150">Chloroplast</keyword>
<dbReference type="Gene3D" id="3.90.226.10">
    <property type="entry name" value="2-enoyl-CoA Hydratase, Chain A, domain 1"/>
    <property type="match status" value="1"/>
</dbReference>
<dbReference type="GO" id="GO:0004252">
    <property type="term" value="F:serine-type endopeptidase activity"/>
    <property type="evidence" value="ECO:0007669"/>
    <property type="project" value="InterPro"/>
</dbReference>
<organism evidence="10">
    <name type="scientific">Geranium sibiricum</name>
    <dbReference type="NCBI Taxonomy" id="345237"/>
    <lineage>
        <taxon>Eukaryota</taxon>
        <taxon>Viridiplantae</taxon>
        <taxon>Streptophyta</taxon>
        <taxon>Embryophyta</taxon>
        <taxon>Tracheophyta</taxon>
        <taxon>Spermatophyta</taxon>
        <taxon>Magnoliopsida</taxon>
        <taxon>eudicotyledons</taxon>
        <taxon>Gunneridae</taxon>
        <taxon>Pentapetalae</taxon>
        <taxon>rosids</taxon>
        <taxon>malvids</taxon>
        <taxon>Geraniales</taxon>
        <taxon>Geraniaceae</taxon>
        <taxon>Geranium</taxon>
    </lineage>
</organism>
<dbReference type="InterPro" id="IPR023562">
    <property type="entry name" value="ClpP/TepA"/>
</dbReference>
<dbReference type="GO" id="GO:0009368">
    <property type="term" value="C:endopeptidase Clp complex"/>
    <property type="evidence" value="ECO:0007669"/>
    <property type="project" value="TreeGrafter"/>
</dbReference>
<geneLocation type="chloroplast" evidence="10"/>
<feature type="transmembrane region" description="Helical" evidence="9">
    <location>
        <begin position="206"/>
        <end position="228"/>
    </location>
</feature>
<dbReference type="GO" id="GO:0004176">
    <property type="term" value="F:ATP-dependent peptidase activity"/>
    <property type="evidence" value="ECO:0007669"/>
    <property type="project" value="InterPro"/>
</dbReference>
<dbReference type="PRINTS" id="PR00127">
    <property type="entry name" value="CLPPROTEASEP"/>
</dbReference>
<comment type="similarity">
    <text evidence="1 7">Belongs to the peptidase S14 family.</text>
</comment>
<dbReference type="CDD" id="cd07017">
    <property type="entry name" value="S14_ClpP_2"/>
    <property type="match status" value="1"/>
</dbReference>
<accession>A0A7T4XAN6</accession>
<comment type="catalytic activity">
    <reaction evidence="6">
        <text>Hydrolysis of proteins to small peptides in the presence of ATP and magnesium. alpha-casein is the usual test substrate. In the absence of ATP, only oligopeptides shorter than five residues are hydrolyzed (such as succinyl-Leu-Tyr-|-NHMec, and Leu-Tyr-Leu-|-Tyr-Trp, in which cleavage of the -Tyr-|-Leu- and -Tyr-|-Trp bonds also occurs).</text>
        <dbReference type="EC" id="3.4.21.92"/>
    </reaction>
</comment>
<evidence type="ECO:0000256" key="9">
    <source>
        <dbReference type="SAM" id="Phobius"/>
    </source>
</evidence>
<dbReference type="PANTHER" id="PTHR10381">
    <property type="entry name" value="ATP-DEPENDENT CLP PROTEASE PROTEOLYTIC SUBUNIT"/>
    <property type="match status" value="1"/>
</dbReference>
<dbReference type="GO" id="GO:0006515">
    <property type="term" value="P:protein quality control for misfolded or incompletely synthesized proteins"/>
    <property type="evidence" value="ECO:0007669"/>
    <property type="project" value="TreeGrafter"/>
</dbReference>
<feature type="region of interest" description="Disordered" evidence="8">
    <location>
        <begin position="19"/>
        <end position="93"/>
    </location>
</feature>
<feature type="compositionally biased region" description="Basic and acidic residues" evidence="8">
    <location>
        <begin position="64"/>
        <end position="74"/>
    </location>
</feature>
<dbReference type="PROSITE" id="PS00381">
    <property type="entry name" value="CLP_PROTEASE_SER"/>
    <property type="match status" value="1"/>
</dbReference>
<keyword evidence="3 10" id="KW-0645">Protease</keyword>
<sequence>MPVGVPKVHVVYDSEGNIPVKRKKKGFDDDDFGEKFDEEFGDDFGEGSENELVEGVEDEEEEEFGKGFENEKKVGQASEDEGENDDYFSDEDFESQKQVRFEDDDKDDNALEAAEKRKKKEEEEEQTQWYDLFEVLHREGLIFVGREMTMKFANTVVSLMVYLDREDKPNRTPTVFINSPGGFVFAGLAIYDTMDLLRYGNKVQTVVIGIAASMASVVLIGGGLRVAFTNAKVMIHQPRMKAFEDESSEIALEARVLLDLRHSITEIYERKTTRPYWAITVDLECDKFMSATQARKYGIVDGVAPRKRDDDVLDETF</sequence>
<dbReference type="RefSeq" id="YP_010132522.1">
    <property type="nucleotide sequence ID" value="NC_056382.1"/>
</dbReference>
<dbReference type="SUPFAM" id="SSF52096">
    <property type="entry name" value="ClpP/crotonase"/>
    <property type="match status" value="1"/>
</dbReference>
<evidence type="ECO:0000256" key="3">
    <source>
        <dbReference type="ARBA" id="ARBA00022670"/>
    </source>
</evidence>
<keyword evidence="4" id="KW-0378">Hydrolase</keyword>
<evidence type="ECO:0000313" key="10">
    <source>
        <dbReference type="EMBL" id="QQD90266.1"/>
    </source>
</evidence>
<evidence type="ECO:0000256" key="5">
    <source>
        <dbReference type="ARBA" id="ARBA00022825"/>
    </source>
</evidence>
<dbReference type="InterPro" id="IPR001907">
    <property type="entry name" value="ClpP"/>
</dbReference>
<evidence type="ECO:0000256" key="6">
    <source>
        <dbReference type="PROSITE-ProRule" id="PRU10085"/>
    </source>
</evidence>
<evidence type="ECO:0000256" key="2">
    <source>
        <dbReference type="ARBA" id="ARBA00022640"/>
    </source>
</evidence>
<keyword evidence="9" id="KW-0472">Membrane</keyword>
<evidence type="ECO:0000256" key="4">
    <source>
        <dbReference type="ARBA" id="ARBA00022801"/>
    </source>
</evidence>
<dbReference type="AlphaFoldDB" id="A0A7T4XAN6"/>
<dbReference type="PANTHER" id="PTHR10381:SF15">
    <property type="entry name" value="CHLOROPLASTIC ATP-DEPENDENT CLP PROTEASE PROTEOLYTIC SUBUNIT 1"/>
    <property type="match status" value="1"/>
</dbReference>